<dbReference type="Proteomes" id="UP000001610">
    <property type="component" value="Unassembled WGS sequence"/>
</dbReference>
<evidence type="ECO:0000256" key="1">
    <source>
        <dbReference type="SAM" id="MobiDB-lite"/>
    </source>
</evidence>
<reference evidence="2 3" key="1">
    <citation type="journal article" date="2011" name="Genome Biol.">
        <title>Genome sequence of the insect pathogenic fungus Cordyceps militaris, a valued traditional Chinese medicine.</title>
        <authorList>
            <person name="Zheng P."/>
            <person name="Xia Y."/>
            <person name="Xiao G."/>
            <person name="Xiong C."/>
            <person name="Hu X."/>
            <person name="Zhang S."/>
            <person name="Zheng H."/>
            <person name="Huang Y."/>
            <person name="Zhou Y."/>
            <person name="Wang S."/>
            <person name="Zhao G.P."/>
            <person name="Liu X."/>
            <person name="St Leger R.J."/>
            <person name="Wang C."/>
        </authorList>
    </citation>
    <scope>NUCLEOTIDE SEQUENCE [LARGE SCALE GENOMIC DNA]</scope>
    <source>
        <strain evidence="2 3">CM01</strain>
    </source>
</reference>
<protein>
    <submittedName>
        <fullName evidence="2">Uncharacterized protein</fullName>
    </submittedName>
</protein>
<dbReference type="InParanoid" id="G3J6V9"/>
<dbReference type="EMBL" id="JH126399">
    <property type="protein sequence ID" value="EGX96236.1"/>
    <property type="molecule type" value="Genomic_DNA"/>
</dbReference>
<evidence type="ECO:0000313" key="2">
    <source>
        <dbReference type="EMBL" id="EGX96236.1"/>
    </source>
</evidence>
<name>G3J6V9_CORMM</name>
<gene>
    <name evidence="2" type="ORF">CCM_00891</name>
</gene>
<dbReference type="OrthoDB" id="5105924at2759"/>
<dbReference type="HOGENOM" id="CLU_1713157_0_0_1"/>
<dbReference type="KEGG" id="cmt:CCM_00891"/>
<keyword evidence="3" id="KW-1185">Reference proteome</keyword>
<feature type="compositionally biased region" description="Basic residues" evidence="1">
    <location>
        <begin position="1"/>
        <end position="11"/>
    </location>
</feature>
<dbReference type="VEuPathDB" id="FungiDB:CCM_00891"/>
<feature type="compositionally biased region" description="Basic and acidic residues" evidence="1">
    <location>
        <begin position="35"/>
        <end position="50"/>
    </location>
</feature>
<dbReference type="AlphaFoldDB" id="G3J6V9"/>
<evidence type="ECO:0000313" key="3">
    <source>
        <dbReference type="Proteomes" id="UP000001610"/>
    </source>
</evidence>
<dbReference type="RefSeq" id="XP_006666113.1">
    <property type="nucleotide sequence ID" value="XM_006666050.1"/>
</dbReference>
<accession>G3J6V9</accession>
<sequence>MSPKNNPRRNGTRMALRQTRMRSRLSGAAPLMSGLDDKGRPRERLPKDPETLTFDQVIQRLRRTKMNLRRRPPVAPKERSSRRGGTLRSATRAQRVARWRGYNSRCSAENVFASLYRSTMASEGWGSVEGNTGRRRLPRDILLSMLPRLHTDF</sequence>
<feature type="region of interest" description="Disordered" evidence="1">
    <location>
        <begin position="65"/>
        <end position="93"/>
    </location>
</feature>
<organism evidence="2 3">
    <name type="scientific">Cordyceps militaris (strain CM01)</name>
    <name type="common">Caterpillar fungus</name>
    <dbReference type="NCBI Taxonomy" id="983644"/>
    <lineage>
        <taxon>Eukaryota</taxon>
        <taxon>Fungi</taxon>
        <taxon>Dikarya</taxon>
        <taxon>Ascomycota</taxon>
        <taxon>Pezizomycotina</taxon>
        <taxon>Sordariomycetes</taxon>
        <taxon>Hypocreomycetidae</taxon>
        <taxon>Hypocreales</taxon>
        <taxon>Cordycipitaceae</taxon>
        <taxon>Cordyceps</taxon>
    </lineage>
</organism>
<proteinExistence type="predicted"/>
<dbReference type="OMA" id="TMASEGW"/>
<feature type="region of interest" description="Disordered" evidence="1">
    <location>
        <begin position="1"/>
        <end position="50"/>
    </location>
</feature>
<dbReference type="GeneID" id="18162925"/>